<evidence type="ECO:0000313" key="2">
    <source>
        <dbReference type="Proteomes" id="UP000183015"/>
    </source>
</evidence>
<name>A0A1H7Y738_STRJI</name>
<protein>
    <submittedName>
        <fullName evidence="1">Uncharacterized protein</fullName>
    </submittedName>
</protein>
<keyword evidence="2" id="KW-1185">Reference proteome</keyword>
<dbReference type="Proteomes" id="UP000183015">
    <property type="component" value="Unassembled WGS sequence"/>
</dbReference>
<dbReference type="eggNOG" id="ENOG5033RXT">
    <property type="taxonomic scope" value="Bacteria"/>
</dbReference>
<dbReference type="AlphaFoldDB" id="A0A1H7Y738"/>
<sequence length="310" mass="32766">MCQHDFLAPLLEAGTYAVDEQPSGPPRRPSFGEPGAVVLAPGDARGLVLIPDRLDGYCLGLTGCGGPNLACAGCGQPVAIRVDDCSYWQTTSLLPSAVHRMPVPGPVRAPVPWEVLGDAYEAWPPVEPIGWWDARWRAAIGAALAHLLVASEGAAVALPPGLLTTVLGPALAGLLPPGPPTKTLTLSLAGPGLSSPGRAPDLALVPRHPQTGEVWAPPSRPGEPAGTPVPLAAEVWLHLACGRDPSRLPVTGGLPPGVERDDPLPRHPAWVFHPDWTVFHHTLTRLPKARTPWLLALAERMAERPFLRPF</sequence>
<organism evidence="1 2">
    <name type="scientific">Streptacidiphilus jiangxiensis</name>
    <dbReference type="NCBI Taxonomy" id="235985"/>
    <lineage>
        <taxon>Bacteria</taxon>
        <taxon>Bacillati</taxon>
        <taxon>Actinomycetota</taxon>
        <taxon>Actinomycetes</taxon>
        <taxon>Kitasatosporales</taxon>
        <taxon>Streptomycetaceae</taxon>
        <taxon>Streptacidiphilus</taxon>
    </lineage>
</organism>
<dbReference type="STRING" id="235985.SAMN05414137_12724"/>
<dbReference type="RefSeq" id="WP_236656571.1">
    <property type="nucleotide sequence ID" value="NZ_BBPN01000039.1"/>
</dbReference>
<proteinExistence type="predicted"/>
<accession>A0A1H7Y738</accession>
<evidence type="ECO:0000313" key="1">
    <source>
        <dbReference type="EMBL" id="SEM41735.1"/>
    </source>
</evidence>
<reference evidence="2" key="1">
    <citation type="submission" date="2016-10" db="EMBL/GenBank/DDBJ databases">
        <authorList>
            <person name="Varghese N."/>
        </authorList>
    </citation>
    <scope>NUCLEOTIDE SEQUENCE [LARGE SCALE GENOMIC DNA]</scope>
    <source>
        <strain evidence="2">DSM 45096 / BCRC 16803 / CGMCC 4.1857 / CIP 109030 / JCM 12277 / KCTC 19219 / NBRC 100920 / 33214</strain>
    </source>
</reference>
<gene>
    <name evidence="1" type="ORF">SAMN05414137_12724</name>
</gene>
<dbReference type="EMBL" id="FOAZ01000027">
    <property type="protein sequence ID" value="SEM41735.1"/>
    <property type="molecule type" value="Genomic_DNA"/>
</dbReference>